<evidence type="ECO:0000313" key="2">
    <source>
        <dbReference type="EMBL" id="KAK5943828.1"/>
    </source>
</evidence>
<sequence>MDIERDPHNRSVPMKCSAANATLMEVNQSLFSIGKRVPELSHAIGLDLREFQDRKRSTNLLLRVEDINRKLESSRDLAFLQRMMESDVQKHVREVCQDANIGDFEKRRCRTESHCLNRERRRSFFSAKMLDTFQEYLHMRRIKARGIEDETHGNDVLHSPYSKGSTGKQRRMSQLEQLFEGTAIDKVLDVPPFGTSATVVESSNTRDAQHQDQASTFNSKPSPASLRLDPDPSRYWKTMLFRADYEPPSPLMSELTRRRLSSSSWDSHDQWSRGDFWNGTPEFRSCIIADVREEVIEEIEQLVLSILKSDDSNPLNELD</sequence>
<organism evidence="2 3">
    <name type="scientific">Knufia obscura</name>
    <dbReference type="NCBI Taxonomy" id="1635080"/>
    <lineage>
        <taxon>Eukaryota</taxon>
        <taxon>Fungi</taxon>
        <taxon>Dikarya</taxon>
        <taxon>Ascomycota</taxon>
        <taxon>Pezizomycotina</taxon>
        <taxon>Eurotiomycetes</taxon>
        <taxon>Chaetothyriomycetidae</taxon>
        <taxon>Chaetothyriales</taxon>
        <taxon>Trichomeriaceae</taxon>
        <taxon>Knufia</taxon>
    </lineage>
</organism>
<evidence type="ECO:0000256" key="1">
    <source>
        <dbReference type="SAM" id="MobiDB-lite"/>
    </source>
</evidence>
<dbReference type="Proteomes" id="UP001334248">
    <property type="component" value="Unassembled WGS sequence"/>
</dbReference>
<feature type="compositionally biased region" description="Polar residues" evidence="1">
    <location>
        <begin position="198"/>
        <end position="222"/>
    </location>
</feature>
<dbReference type="RefSeq" id="XP_064731918.1">
    <property type="nucleotide sequence ID" value="XM_064871538.1"/>
</dbReference>
<reference evidence="2 3" key="1">
    <citation type="journal article" date="2023" name="Res Sq">
        <title>Genomic and morphological characterization of Knufia obscura isolated from the Mars 2020 spacecraft assembly facility.</title>
        <authorList>
            <person name="Chander A.M."/>
            <person name="Teixeira M.M."/>
            <person name="Singh N.K."/>
            <person name="Williams M.P."/>
            <person name="Parker C.W."/>
            <person name="Leo P."/>
            <person name="Stajich J.E."/>
            <person name="Torok T."/>
            <person name="Tighe S."/>
            <person name="Mason C.E."/>
            <person name="Venkateswaran K."/>
        </authorList>
    </citation>
    <scope>NUCLEOTIDE SEQUENCE [LARGE SCALE GENOMIC DNA]</scope>
    <source>
        <strain evidence="2 3">CCFEE 5817</strain>
    </source>
</reference>
<accession>A0ABR0RTB6</accession>
<protein>
    <submittedName>
        <fullName evidence="2">Uncharacterized protein</fullName>
    </submittedName>
</protein>
<dbReference type="GeneID" id="89996558"/>
<evidence type="ECO:0000313" key="3">
    <source>
        <dbReference type="Proteomes" id="UP001334248"/>
    </source>
</evidence>
<gene>
    <name evidence="2" type="ORF">PMZ80_003109</name>
</gene>
<name>A0ABR0RTB6_9EURO</name>
<feature type="region of interest" description="Disordered" evidence="1">
    <location>
        <begin position="198"/>
        <end position="231"/>
    </location>
</feature>
<comment type="caution">
    <text evidence="2">The sequence shown here is derived from an EMBL/GenBank/DDBJ whole genome shotgun (WGS) entry which is preliminary data.</text>
</comment>
<keyword evidence="3" id="KW-1185">Reference proteome</keyword>
<proteinExistence type="predicted"/>
<dbReference type="EMBL" id="JAVHJV010000003">
    <property type="protein sequence ID" value="KAK5943828.1"/>
    <property type="molecule type" value="Genomic_DNA"/>
</dbReference>